<evidence type="ECO:0000256" key="1">
    <source>
        <dbReference type="PROSITE-ProRule" id="PRU00176"/>
    </source>
</evidence>
<reference evidence="5 6" key="2">
    <citation type="submission" date="2023-11" db="UniProtKB">
        <authorList>
            <consortium name="WormBaseParasite"/>
        </authorList>
    </citation>
    <scope>IDENTIFICATION</scope>
</reference>
<keyword evidence="4" id="KW-1185">Reference proteome</keyword>
<dbReference type="InterPro" id="IPR012677">
    <property type="entry name" value="Nucleotide-bd_a/b_plait_sf"/>
</dbReference>
<feature type="region of interest" description="Disordered" evidence="2">
    <location>
        <begin position="340"/>
        <end position="368"/>
    </location>
</feature>
<evidence type="ECO:0000313" key="5">
    <source>
        <dbReference type="WBParaSite" id="TREG1_115700.1"/>
    </source>
</evidence>
<evidence type="ECO:0000259" key="3">
    <source>
        <dbReference type="PROSITE" id="PS50102"/>
    </source>
</evidence>
<protein>
    <recommendedName>
        <fullName evidence="3">RRM domain-containing protein</fullName>
    </recommendedName>
</protein>
<evidence type="ECO:0000313" key="6">
    <source>
        <dbReference type="WBParaSite" id="TREG1_115700.2"/>
    </source>
</evidence>
<evidence type="ECO:0000313" key="4">
    <source>
        <dbReference type="Proteomes" id="UP000050795"/>
    </source>
</evidence>
<dbReference type="SUPFAM" id="SSF54928">
    <property type="entry name" value="RNA-binding domain, RBD"/>
    <property type="match status" value="1"/>
</dbReference>
<dbReference type="WBParaSite" id="TREG1_115700.1">
    <property type="protein sequence ID" value="TREG1_115700.1"/>
    <property type="gene ID" value="TREG1_115700"/>
</dbReference>
<dbReference type="AlphaFoldDB" id="A0AA85IRM1"/>
<organism evidence="4 6">
    <name type="scientific">Trichobilharzia regenti</name>
    <name type="common">Nasal bird schistosome</name>
    <dbReference type="NCBI Taxonomy" id="157069"/>
    <lineage>
        <taxon>Eukaryota</taxon>
        <taxon>Metazoa</taxon>
        <taxon>Spiralia</taxon>
        <taxon>Lophotrochozoa</taxon>
        <taxon>Platyhelminthes</taxon>
        <taxon>Trematoda</taxon>
        <taxon>Digenea</taxon>
        <taxon>Strigeidida</taxon>
        <taxon>Schistosomatoidea</taxon>
        <taxon>Schistosomatidae</taxon>
        <taxon>Trichobilharzia</taxon>
    </lineage>
</organism>
<accession>A0AA85IRM1</accession>
<feature type="domain" description="RRM" evidence="3">
    <location>
        <begin position="25"/>
        <end position="106"/>
    </location>
</feature>
<evidence type="ECO:0000256" key="2">
    <source>
        <dbReference type="SAM" id="MobiDB-lite"/>
    </source>
</evidence>
<dbReference type="PROSITE" id="PS50102">
    <property type="entry name" value="RRM"/>
    <property type="match status" value="1"/>
</dbReference>
<dbReference type="GO" id="GO:0003723">
    <property type="term" value="F:RNA binding"/>
    <property type="evidence" value="ECO:0007669"/>
    <property type="project" value="UniProtKB-UniRule"/>
</dbReference>
<dbReference type="Proteomes" id="UP000050795">
    <property type="component" value="Unassembled WGS sequence"/>
</dbReference>
<dbReference type="InterPro" id="IPR000504">
    <property type="entry name" value="RRM_dom"/>
</dbReference>
<dbReference type="InterPro" id="IPR035979">
    <property type="entry name" value="RBD_domain_sf"/>
</dbReference>
<dbReference type="Gene3D" id="3.30.70.330">
    <property type="match status" value="1"/>
</dbReference>
<keyword evidence="1" id="KW-0694">RNA-binding</keyword>
<dbReference type="WBParaSite" id="TREG1_115700.2">
    <property type="protein sequence ID" value="TREG1_115700.2"/>
    <property type="gene ID" value="TREG1_115700"/>
</dbReference>
<name>A0AA85IRM1_TRIRE</name>
<proteinExistence type="predicted"/>
<reference evidence="4" key="1">
    <citation type="submission" date="2022-06" db="EMBL/GenBank/DDBJ databases">
        <authorList>
            <person name="Berger JAMES D."/>
            <person name="Berger JAMES D."/>
        </authorList>
    </citation>
    <scope>NUCLEOTIDE SEQUENCE [LARGE SCALE GENOMIC DNA]</scope>
</reference>
<dbReference type="Pfam" id="PF00076">
    <property type="entry name" value="RRM_1"/>
    <property type="match status" value="1"/>
</dbReference>
<sequence length="368" mass="40595">METKSGRLTASDDCSDSLEVNGDPHRIWLGCLPTRITEFAVLQLAKQFGELSDFHFPVHKTGDLQGSTVGYCFLTYKSIDDAKKAWKGLDGLNFHGYTLVARPARPTKDELTVAQRASDEATKLRIIEEAKQREAQLAILMGIYDPPMQLMSSTHLNECFDKTIPMENSLNTPTISSSNDTFTNSSSLLSSRVSIPDLYGKLGLNQNCQQSTSHGGTNLRPTTTTATVINNTHRSKHQVETKAAIHRLEMALKQLEKTPVGGADSLKPITDGHNPYSGALVLKSNQKNLSARPQSASSTSATATVGSLYGRNQTKSHNHGLLLKHNRLLNSEKLCKSPTKTLHQHCSRPNSQVIKRHSQKRDLISRHF</sequence>
<dbReference type="SMART" id="SM00360">
    <property type="entry name" value="RRM"/>
    <property type="match status" value="1"/>
</dbReference>